<protein>
    <submittedName>
        <fullName evidence="2">Oidioi.mRNA.OKI2018_I69.chr2.g4054.t1.cds</fullName>
    </submittedName>
</protein>
<gene>
    <name evidence="2" type="ORF">OKIOD_LOCUS12819</name>
</gene>
<dbReference type="InterPro" id="IPR006047">
    <property type="entry name" value="GH13_cat_dom"/>
</dbReference>
<dbReference type="EMBL" id="OU015567">
    <property type="protein sequence ID" value="CAG5109532.1"/>
    <property type="molecule type" value="Genomic_DNA"/>
</dbReference>
<name>A0ABN7T1M1_OIKDI</name>
<evidence type="ECO:0000313" key="3">
    <source>
        <dbReference type="Proteomes" id="UP001158576"/>
    </source>
</evidence>
<evidence type="ECO:0000313" key="2">
    <source>
        <dbReference type="EMBL" id="CAG5109532.1"/>
    </source>
</evidence>
<dbReference type="InterPro" id="IPR017853">
    <property type="entry name" value="GH"/>
</dbReference>
<dbReference type="SUPFAM" id="SSF51445">
    <property type="entry name" value="(Trans)glycosidases"/>
    <property type="match status" value="1"/>
</dbReference>
<keyword evidence="3" id="KW-1185">Reference proteome</keyword>
<reference evidence="2 3" key="1">
    <citation type="submission" date="2021-04" db="EMBL/GenBank/DDBJ databases">
        <authorList>
            <person name="Bliznina A."/>
        </authorList>
    </citation>
    <scope>NUCLEOTIDE SEQUENCE [LARGE SCALE GENOMIC DNA]</scope>
</reference>
<evidence type="ECO:0000259" key="1">
    <source>
        <dbReference type="Pfam" id="PF00128"/>
    </source>
</evidence>
<organism evidence="2 3">
    <name type="scientific">Oikopleura dioica</name>
    <name type="common">Tunicate</name>
    <dbReference type="NCBI Taxonomy" id="34765"/>
    <lineage>
        <taxon>Eukaryota</taxon>
        <taxon>Metazoa</taxon>
        <taxon>Chordata</taxon>
        <taxon>Tunicata</taxon>
        <taxon>Appendicularia</taxon>
        <taxon>Copelata</taxon>
        <taxon>Oikopleuridae</taxon>
        <taxon>Oikopleura</taxon>
    </lineage>
</organism>
<proteinExistence type="predicted"/>
<sequence>MYIDETEPEPLFWSNLYHDFTFEYGSLHDLIMTFRKTLDKYSTEPGVDRFMVTEVYTTTEKNMKYYGAFEREADFPFNFDLIPLGSTGSISGAEVRQLVDNWMFKMPFGRTPNWVVGNHDTTRLASRIDGMSDDEKKQISKLFAQLTFTLPGTNFIYNGEELGMVDLTKQELPDECKVDIQQDSRDYERNPLPWNNIADQNYGFSNCSGTQNLPPSCNQNRCTWLPLSESAKDGLNVADQLEDEESVLWYYKNLIELRQDEAFTRGSYCRNPDDEKDKPDGLLRYLRTLEGGKTFEIVFNWSGSKLNFDIRNDREVVETFPKNFDSNELDAYSGVIFELSEIPEDYSGEGICVQRRAVRKRNNLILTSATKDRRLFDFESHFE</sequence>
<dbReference type="Gene3D" id="3.20.20.80">
    <property type="entry name" value="Glycosidases"/>
    <property type="match status" value="1"/>
</dbReference>
<dbReference type="Proteomes" id="UP001158576">
    <property type="component" value="Chromosome 2"/>
</dbReference>
<dbReference type="PANTHER" id="PTHR10357:SF179">
    <property type="entry name" value="NEUTRAL AND BASIC AMINO ACID TRANSPORT PROTEIN RBAT"/>
    <property type="match status" value="1"/>
</dbReference>
<dbReference type="PANTHER" id="PTHR10357">
    <property type="entry name" value="ALPHA-AMYLASE FAMILY MEMBER"/>
    <property type="match status" value="1"/>
</dbReference>
<dbReference type="Pfam" id="PF00128">
    <property type="entry name" value="Alpha-amylase"/>
    <property type="match status" value="1"/>
</dbReference>
<feature type="domain" description="Glycosyl hydrolase family 13 catalytic" evidence="1">
    <location>
        <begin position="18"/>
        <end position="264"/>
    </location>
</feature>
<accession>A0ABN7T1M1</accession>